<organism evidence="2 3">
    <name type="scientific">Corynebacterium suranareeae</name>
    <dbReference type="NCBI Taxonomy" id="2506452"/>
    <lineage>
        <taxon>Bacteria</taxon>
        <taxon>Bacillati</taxon>
        <taxon>Actinomycetota</taxon>
        <taxon>Actinomycetes</taxon>
        <taxon>Mycobacteriales</taxon>
        <taxon>Corynebacteriaceae</taxon>
        <taxon>Corynebacterium</taxon>
    </lineage>
</organism>
<dbReference type="AlphaFoldDB" id="A0A160PVD0"/>
<evidence type="ECO:0000313" key="3">
    <source>
        <dbReference type="Proteomes" id="UP000218244"/>
    </source>
</evidence>
<keyword evidence="3" id="KW-1185">Reference proteome</keyword>
<feature type="region of interest" description="Disordered" evidence="1">
    <location>
        <begin position="1"/>
        <end position="52"/>
    </location>
</feature>
<reference evidence="2 3" key="1">
    <citation type="submission" date="2016-02" db="EMBL/GenBank/DDBJ databases">
        <title>Corynebacterium glutamicum N24 whole genome sequencing project.</title>
        <authorList>
            <person name="Matsutani M."/>
            <person name="Nangtapong N."/>
            <person name="Yakushi T."/>
            <person name="Matsushita K."/>
        </authorList>
    </citation>
    <scope>NUCLEOTIDE SEQUENCE [LARGE SCALE GENOMIC DNA]</scope>
    <source>
        <strain evidence="2 3">N24</strain>
    </source>
</reference>
<dbReference type="Proteomes" id="UP000218244">
    <property type="component" value="Chromosome"/>
</dbReference>
<name>A0A160PVD0_9CORY</name>
<dbReference type="EMBL" id="AP017369">
    <property type="protein sequence ID" value="BAU96670.1"/>
    <property type="molecule type" value="Genomic_DNA"/>
</dbReference>
<gene>
    <name evidence="2" type="ORF">N24_2408</name>
</gene>
<sequence length="52" mass="5880">MTDPKKRAKGENLDPTEPKNGDINTEGPKNNAETVEEWEYESFPASDPPQNY</sequence>
<accession>A0A160PVD0</accession>
<feature type="compositionally biased region" description="Basic and acidic residues" evidence="1">
    <location>
        <begin position="9"/>
        <end position="20"/>
    </location>
</feature>
<dbReference type="KEGG" id="csur:N24_2408"/>
<protein>
    <submittedName>
        <fullName evidence="2">Uncharacterized protein</fullName>
    </submittedName>
</protein>
<evidence type="ECO:0000256" key="1">
    <source>
        <dbReference type="SAM" id="MobiDB-lite"/>
    </source>
</evidence>
<proteinExistence type="predicted"/>
<evidence type="ECO:0000313" key="2">
    <source>
        <dbReference type="EMBL" id="BAU96670.1"/>
    </source>
</evidence>
<dbReference type="RefSeq" id="WP_157736425.1">
    <property type="nucleotide sequence ID" value="NZ_AP017369.1"/>
</dbReference>